<dbReference type="InterPro" id="IPR002931">
    <property type="entry name" value="Transglutaminase-like"/>
</dbReference>
<dbReference type="PANTHER" id="PTHR33490:SF6">
    <property type="entry name" value="SLL1049 PROTEIN"/>
    <property type="match status" value="1"/>
</dbReference>
<dbReference type="Pfam" id="PF08379">
    <property type="entry name" value="Bact_transglu_N"/>
    <property type="match status" value="1"/>
</dbReference>
<comment type="caution">
    <text evidence="2">The sequence shown here is derived from an EMBL/GenBank/DDBJ whole genome shotgun (WGS) entry which is preliminary data.</text>
</comment>
<organism evidence="2 3">
    <name type="scientific">Sphingomonas oligophenolica</name>
    <dbReference type="NCBI Taxonomy" id="301154"/>
    <lineage>
        <taxon>Bacteria</taxon>
        <taxon>Pseudomonadati</taxon>
        <taxon>Pseudomonadota</taxon>
        <taxon>Alphaproteobacteria</taxon>
        <taxon>Sphingomonadales</taxon>
        <taxon>Sphingomonadaceae</taxon>
        <taxon>Sphingomonas</taxon>
    </lineage>
</organism>
<dbReference type="Gene3D" id="3.10.620.30">
    <property type="match status" value="1"/>
</dbReference>
<dbReference type="InterPro" id="IPR013589">
    <property type="entry name" value="Bac_transglu_N"/>
</dbReference>
<protein>
    <submittedName>
        <fullName evidence="2">Transglutaminase family protein</fullName>
    </submittedName>
</protein>
<dbReference type="Pfam" id="PF01841">
    <property type="entry name" value="Transglut_core"/>
    <property type="match status" value="1"/>
</dbReference>
<proteinExistence type="predicted"/>
<dbReference type="PANTHER" id="PTHR33490">
    <property type="entry name" value="BLR5614 PROTEIN-RELATED"/>
    <property type="match status" value="1"/>
</dbReference>
<dbReference type="Proteomes" id="UP001419910">
    <property type="component" value="Unassembled WGS sequence"/>
</dbReference>
<dbReference type="RefSeq" id="WP_343889604.1">
    <property type="nucleotide sequence ID" value="NZ_BAAAEH010000022.1"/>
</dbReference>
<evidence type="ECO:0000313" key="3">
    <source>
        <dbReference type="Proteomes" id="UP001419910"/>
    </source>
</evidence>
<dbReference type="EMBL" id="JBDIME010000005">
    <property type="protein sequence ID" value="MEN2789619.1"/>
    <property type="molecule type" value="Genomic_DNA"/>
</dbReference>
<dbReference type="SMART" id="SM00460">
    <property type="entry name" value="TGc"/>
    <property type="match status" value="1"/>
</dbReference>
<sequence length="272" mass="29259">MRLTIDHRTIYRFSAPQGRLTQMLRLTPEDTHDQAVASWHLHVDCDARMRPGRDGFGNRVTMLYVEGPIDQIEISVAGEVLTNASNGIVHGAHEPLPPMLFLRSTALTEGGATLAEFAADVAGPICDTIERMHAFNDALHRKFGLDRGRPVSGRTAAEAFEMSDVTPRDLAHMFVAGARRLGVPARYVSGYSPVCFEGDARPAPHGWAEAHVQGLGWVAFDPCTGLSADEAYARVAVALDSAGAAPVAGSRLGEGDEELDVDLHVAQANPQD</sequence>
<keyword evidence="3" id="KW-1185">Reference proteome</keyword>
<dbReference type="SUPFAM" id="SSF54001">
    <property type="entry name" value="Cysteine proteinases"/>
    <property type="match status" value="1"/>
</dbReference>
<accession>A0ABU9Y1D2</accession>
<feature type="domain" description="Transglutaminase-like" evidence="1">
    <location>
        <begin position="159"/>
        <end position="224"/>
    </location>
</feature>
<name>A0ABU9Y1D2_9SPHN</name>
<evidence type="ECO:0000313" key="2">
    <source>
        <dbReference type="EMBL" id="MEN2789619.1"/>
    </source>
</evidence>
<dbReference type="InterPro" id="IPR038765">
    <property type="entry name" value="Papain-like_cys_pep_sf"/>
</dbReference>
<reference evidence="2 3" key="1">
    <citation type="submission" date="2024-05" db="EMBL/GenBank/DDBJ databases">
        <authorList>
            <person name="Liu Q."/>
            <person name="Xin Y.-H."/>
        </authorList>
    </citation>
    <scope>NUCLEOTIDE SEQUENCE [LARGE SCALE GENOMIC DNA]</scope>
    <source>
        <strain evidence="2 3">CGMCC 1.10181</strain>
    </source>
</reference>
<gene>
    <name evidence="2" type="ORF">ABC974_08280</name>
</gene>
<evidence type="ECO:0000259" key="1">
    <source>
        <dbReference type="SMART" id="SM00460"/>
    </source>
</evidence>